<dbReference type="Pfam" id="PF14450">
    <property type="entry name" value="FtsA"/>
    <property type="match status" value="1"/>
</dbReference>
<dbReference type="RefSeq" id="WP_068836641.1">
    <property type="nucleotide sequence ID" value="NZ_BMXC01000001.1"/>
</dbReference>
<feature type="region of interest" description="Disordered" evidence="7">
    <location>
        <begin position="392"/>
        <end position="420"/>
    </location>
</feature>
<dbReference type="GO" id="GO:0032153">
    <property type="term" value="C:cell division site"/>
    <property type="evidence" value="ECO:0007669"/>
    <property type="project" value="UniProtKB-UniRule"/>
</dbReference>
<dbReference type="AlphaFoldDB" id="A0A1I7GXB3"/>
<dbReference type="Gene3D" id="3.30.1490.110">
    <property type="match status" value="1"/>
</dbReference>
<dbReference type="EMBL" id="FPCA01000001">
    <property type="protein sequence ID" value="SFU53050.1"/>
    <property type="molecule type" value="Genomic_DNA"/>
</dbReference>
<dbReference type="InterPro" id="IPR020823">
    <property type="entry name" value="Cell_div_FtsA"/>
</dbReference>
<dbReference type="Pfam" id="PF02491">
    <property type="entry name" value="SHS2_FTSA"/>
    <property type="match status" value="1"/>
</dbReference>
<dbReference type="PANTHER" id="PTHR32432">
    <property type="entry name" value="CELL DIVISION PROTEIN FTSA-RELATED"/>
    <property type="match status" value="1"/>
</dbReference>
<dbReference type="Gene3D" id="3.30.420.40">
    <property type="match status" value="2"/>
</dbReference>
<dbReference type="InterPro" id="IPR003494">
    <property type="entry name" value="SHS2_FtsA"/>
</dbReference>
<dbReference type="CDD" id="cd24048">
    <property type="entry name" value="ASKHA_NBD_FtsA"/>
    <property type="match status" value="1"/>
</dbReference>
<keyword evidence="1 5" id="KW-1003">Cell membrane</keyword>
<dbReference type="InterPro" id="IPR050696">
    <property type="entry name" value="FtsA/MreB"/>
</dbReference>
<dbReference type="SUPFAM" id="SSF53067">
    <property type="entry name" value="Actin-like ATPase domain"/>
    <property type="match status" value="2"/>
</dbReference>
<evidence type="ECO:0000313" key="10">
    <source>
        <dbReference type="Proteomes" id="UP000182491"/>
    </source>
</evidence>
<dbReference type="OrthoDB" id="9768127at2"/>
<evidence type="ECO:0000256" key="4">
    <source>
        <dbReference type="ARBA" id="ARBA00023306"/>
    </source>
</evidence>
<feature type="domain" description="SHS2" evidence="8">
    <location>
        <begin position="7"/>
        <end position="195"/>
    </location>
</feature>
<evidence type="ECO:0000313" key="9">
    <source>
        <dbReference type="EMBL" id="SFU53050.1"/>
    </source>
</evidence>
<dbReference type="InterPro" id="IPR043129">
    <property type="entry name" value="ATPase_NBD"/>
</dbReference>
<accession>A0A1I7GXB3</accession>
<dbReference type="GO" id="GO:0043093">
    <property type="term" value="P:FtsZ-dependent cytokinesis"/>
    <property type="evidence" value="ECO:0007669"/>
    <property type="project" value="UniProtKB-UniRule"/>
</dbReference>
<dbReference type="Proteomes" id="UP000182491">
    <property type="component" value="Unassembled WGS sequence"/>
</dbReference>
<comment type="similarity">
    <text evidence="5 6">Belongs to the FtsA/MreB family.</text>
</comment>
<comment type="subunit">
    <text evidence="5">Self-interacts. Interacts with FtsZ.</text>
</comment>
<dbReference type="NCBIfam" id="TIGR01174">
    <property type="entry name" value="ftsA"/>
    <property type="match status" value="1"/>
</dbReference>
<protein>
    <recommendedName>
        <fullName evidence="5 6">Cell division protein FtsA</fullName>
    </recommendedName>
</protein>
<evidence type="ECO:0000256" key="1">
    <source>
        <dbReference type="ARBA" id="ARBA00022475"/>
    </source>
</evidence>
<dbReference type="PIRSF" id="PIRSF003101">
    <property type="entry name" value="FtsA"/>
    <property type="match status" value="1"/>
</dbReference>
<evidence type="ECO:0000256" key="2">
    <source>
        <dbReference type="ARBA" id="ARBA00022618"/>
    </source>
</evidence>
<evidence type="ECO:0000256" key="3">
    <source>
        <dbReference type="ARBA" id="ARBA00023136"/>
    </source>
</evidence>
<dbReference type="GO" id="GO:0009898">
    <property type="term" value="C:cytoplasmic side of plasma membrane"/>
    <property type="evidence" value="ECO:0007669"/>
    <property type="project" value="UniProtKB-UniRule"/>
</dbReference>
<evidence type="ECO:0000256" key="6">
    <source>
        <dbReference type="PIRNR" id="PIRNR003101"/>
    </source>
</evidence>
<evidence type="ECO:0000256" key="7">
    <source>
        <dbReference type="SAM" id="MobiDB-lite"/>
    </source>
</evidence>
<dbReference type="STRING" id="388950.GCA_001611675_00432"/>
<comment type="subcellular location">
    <subcellularLocation>
        <location evidence="5">Cell membrane</location>
        <topology evidence="5">Peripheral membrane protein</topology>
        <orientation evidence="5">Cytoplasmic side</orientation>
    </subcellularLocation>
    <text evidence="5">Localizes to the Z ring in an FtsZ-dependent manner. Targeted to the membrane through a conserved C-terminal amphipathic helix.</text>
</comment>
<organism evidence="9 10">
    <name type="scientific">Pontibacter akesuensis</name>
    <dbReference type="NCBI Taxonomy" id="388950"/>
    <lineage>
        <taxon>Bacteria</taxon>
        <taxon>Pseudomonadati</taxon>
        <taxon>Bacteroidota</taxon>
        <taxon>Cytophagia</taxon>
        <taxon>Cytophagales</taxon>
        <taxon>Hymenobacteraceae</taxon>
        <taxon>Pontibacter</taxon>
    </lineage>
</organism>
<keyword evidence="10" id="KW-1185">Reference proteome</keyword>
<dbReference type="SMART" id="SM00842">
    <property type="entry name" value="FtsA"/>
    <property type="match status" value="1"/>
</dbReference>
<gene>
    <name evidence="5" type="primary">ftsA</name>
    <name evidence="9" type="ORF">SAMN04487941_1336</name>
</gene>
<evidence type="ECO:0000259" key="8">
    <source>
        <dbReference type="SMART" id="SM00842"/>
    </source>
</evidence>
<name>A0A1I7GXB3_9BACT</name>
<proteinExistence type="inferred from homology"/>
<evidence type="ECO:0000256" key="5">
    <source>
        <dbReference type="HAMAP-Rule" id="MF_02033"/>
    </source>
</evidence>
<dbReference type="PANTHER" id="PTHR32432:SF4">
    <property type="entry name" value="CELL DIVISION PROTEIN FTSA"/>
    <property type="match status" value="1"/>
</dbReference>
<keyword evidence="2 5" id="KW-0132">Cell division</keyword>
<sequence length="436" mass="47193">MQNDKIVVGLDIGTTKVCALVGRKNEFGKLEILGMGKAVSEGVVRGMVSNIDKTVEAIKKAIRQAEGQSGINIGVVNVGIAGQHIKSLQHNGSITRQVTDHEITVEDVNRLTNDMYRLVTPPGSEIIHVMPQEYKVDYEEGIVDPVGMTGVRLEGNFHIITAQSNAINNINKCILRAGLEVEQLILEPLASSMSVLSEEEKEAGVALVDIGGGTTDLAIFKDNIIRHTAVLPFGGNIITSDIKQGCLVMQNQAEQLKVKFGKAIADEASENEIVSIPGLRDRTPKEISLKNLAYIIEARMEEIVELVYAEIVRSGYANSLAGGIVITGGGAQLQNLVQLVEYITGMDTRIGYPNEHLGRSKVESVKSPMYATSVGLVLAGYQPLDQRVERHSDVEEQVFSKPVEQQQKSSGSSSGGGLLQKLKGFLSDDIDNKQSY</sequence>
<dbReference type="HAMAP" id="MF_02033">
    <property type="entry name" value="FtsA"/>
    <property type="match status" value="1"/>
</dbReference>
<keyword evidence="3 5" id="KW-0472">Membrane</keyword>
<reference evidence="10" key="1">
    <citation type="submission" date="2016-10" db="EMBL/GenBank/DDBJ databases">
        <authorList>
            <person name="Varghese N."/>
        </authorList>
    </citation>
    <scope>NUCLEOTIDE SEQUENCE [LARGE SCALE GENOMIC DNA]</scope>
    <source>
        <strain evidence="10">DSM 18820</strain>
    </source>
</reference>
<keyword evidence="4 5" id="KW-0131">Cell cycle</keyword>
<comment type="function">
    <text evidence="5 6">Cell division protein that is involved in the assembly of the Z ring. May serve as a membrane anchor for the Z ring.</text>
</comment>